<dbReference type="Gene3D" id="6.10.140.530">
    <property type="match status" value="1"/>
</dbReference>
<dbReference type="Pfam" id="PF03457">
    <property type="entry name" value="HA"/>
    <property type="match status" value="1"/>
</dbReference>
<evidence type="ECO:0000313" key="2">
    <source>
        <dbReference type="EMBL" id="MDU9002088.1"/>
    </source>
</evidence>
<organism evidence="2 3">
    <name type="scientific">Streptomyces mirabilis</name>
    <dbReference type="NCBI Taxonomy" id="68239"/>
    <lineage>
        <taxon>Bacteria</taxon>
        <taxon>Bacillati</taxon>
        <taxon>Actinomycetota</taxon>
        <taxon>Actinomycetes</taxon>
        <taxon>Kitasatosporales</taxon>
        <taxon>Streptomycetaceae</taxon>
        <taxon>Streptomyces</taxon>
    </lineage>
</organism>
<accession>A0ABU3V7D5</accession>
<feature type="domain" description="Helicase-associated" evidence="1">
    <location>
        <begin position="94"/>
        <end position="158"/>
    </location>
</feature>
<dbReference type="Proteomes" id="UP001257627">
    <property type="component" value="Unassembled WGS sequence"/>
</dbReference>
<gene>
    <name evidence="2" type="ORF">PU648_59985</name>
</gene>
<evidence type="ECO:0000313" key="3">
    <source>
        <dbReference type="Proteomes" id="UP001257627"/>
    </source>
</evidence>
<dbReference type="InterPro" id="IPR005114">
    <property type="entry name" value="Helicase_assoc"/>
</dbReference>
<reference evidence="2 3" key="1">
    <citation type="submission" date="2023-02" db="EMBL/GenBank/DDBJ databases">
        <authorList>
            <person name="Maleckis M."/>
        </authorList>
    </citation>
    <scope>NUCLEOTIDE SEQUENCE [LARGE SCALE GENOMIC DNA]</scope>
    <source>
        <strain evidence="2 3">P8-A2</strain>
    </source>
</reference>
<protein>
    <submittedName>
        <fullName evidence="2">Helicase associated domain-containing protein</fullName>
    </submittedName>
</protein>
<proteinExistence type="predicted"/>
<dbReference type="EMBL" id="JARAKF010000006">
    <property type="protein sequence ID" value="MDU9002088.1"/>
    <property type="molecule type" value="Genomic_DNA"/>
</dbReference>
<name>A0ABU3V7D5_9ACTN</name>
<evidence type="ECO:0000259" key="1">
    <source>
        <dbReference type="Pfam" id="PF03457"/>
    </source>
</evidence>
<comment type="caution">
    <text evidence="2">The sequence shown here is derived from an EMBL/GenBank/DDBJ whole genome shotgun (WGS) entry which is preliminary data.</text>
</comment>
<dbReference type="PANTHER" id="PTHR33418:SF1">
    <property type="entry name" value="HELICASE-ASSOCIATED DOMAIN-CONTAINING PROTEIN"/>
    <property type="match status" value="1"/>
</dbReference>
<sequence>MEALDAIDPAWCPAWGIDWQRGFHLTHAHVRAGGALPVRAGEVIVQGEDLGAWTTAQRAGWEALMPAQQWLLDTVLGLDSVSEAEQQPARRTQADRWATHLAAARQFHAREGHLNVPRKHVEDVGVVPVKLGGFLDNTRRRADKLTPERRAELDALGMRWS</sequence>
<dbReference type="PANTHER" id="PTHR33418">
    <property type="entry name" value="HELICASE-ASSOCIATED"/>
    <property type="match status" value="1"/>
</dbReference>
<keyword evidence="3" id="KW-1185">Reference proteome</keyword>